<proteinExistence type="predicted"/>
<dbReference type="SUPFAM" id="SSF53649">
    <property type="entry name" value="Alkaline phosphatase-like"/>
    <property type="match status" value="1"/>
</dbReference>
<dbReference type="EMBL" id="CAEZYQ010000003">
    <property type="protein sequence ID" value="CAB4732757.1"/>
    <property type="molecule type" value="Genomic_DNA"/>
</dbReference>
<reference evidence="1" key="1">
    <citation type="submission" date="2020-05" db="EMBL/GenBank/DDBJ databases">
        <authorList>
            <person name="Chiriac C."/>
            <person name="Salcher M."/>
            <person name="Ghai R."/>
            <person name="Kavagutti S V."/>
        </authorList>
    </citation>
    <scope>NUCLEOTIDE SEQUENCE</scope>
</reference>
<dbReference type="PANTHER" id="PTHR10151:SF120">
    <property type="entry name" value="BIS(5'-ADENOSYL)-TRIPHOSPHATASE"/>
    <property type="match status" value="1"/>
</dbReference>
<accession>A0A6J6SDY6</accession>
<dbReference type="GO" id="GO:0016787">
    <property type="term" value="F:hydrolase activity"/>
    <property type="evidence" value="ECO:0007669"/>
    <property type="project" value="UniProtKB-ARBA"/>
</dbReference>
<evidence type="ECO:0000313" key="1">
    <source>
        <dbReference type="EMBL" id="CAB4732757.1"/>
    </source>
</evidence>
<dbReference type="InterPro" id="IPR002591">
    <property type="entry name" value="Phosphodiest/P_Trfase"/>
</dbReference>
<name>A0A6J6SDY6_9ZZZZ</name>
<dbReference type="Gene3D" id="3.40.720.10">
    <property type="entry name" value="Alkaline Phosphatase, subunit A"/>
    <property type="match status" value="1"/>
</dbReference>
<protein>
    <submittedName>
        <fullName evidence="1">Unannotated protein</fullName>
    </submittedName>
</protein>
<organism evidence="1">
    <name type="scientific">freshwater metagenome</name>
    <dbReference type="NCBI Taxonomy" id="449393"/>
    <lineage>
        <taxon>unclassified sequences</taxon>
        <taxon>metagenomes</taxon>
        <taxon>ecological metagenomes</taxon>
    </lineage>
</organism>
<dbReference type="InterPro" id="IPR017850">
    <property type="entry name" value="Alkaline_phosphatase_core_sf"/>
</dbReference>
<dbReference type="AlphaFoldDB" id="A0A6J6SDY6"/>
<dbReference type="PANTHER" id="PTHR10151">
    <property type="entry name" value="ECTONUCLEOTIDE PYROPHOSPHATASE/PHOSPHODIESTERASE"/>
    <property type="match status" value="1"/>
</dbReference>
<gene>
    <name evidence="1" type="ORF">UFOPK2761_00639</name>
</gene>
<sequence>MCTCGDVRHGPEVRERRLAELRASRRTVLTAASGLAFSSAVAATAGSAAAGEAGRVKGAEDLRCYVLVVDGCRPDEVDSALMPNLRALREQGMYWPRATSMPVMETIPNHVMMMTGVRPDRSGVPANAIYDRELGEVRTMDLPSDIKSRTIIERLNARGLTTGTVLSKEYLVGIFGERATHRWEPELYIPVSDHAPDLLTYNALTSMVDELDPNLVFVNLGDIDRWGHTDLTGTSLRLMRRAALLQTDTLIGQFLDSLKSSGRWEKSIVIVLADHSMDWSLPTNVISLQSSMDADPLLGGNVVIGDNGGADLVYWTGPGRQREKAIKRIREIAEATPGVLKAWDRRTPWLRLGPEAGDVVVFCQAGWRFSDPDPVTSNPIPGNHGHPATRAIPFFIGGGHPVVEAGKVSPKHARTVDVAPTIADFFGLRTGKRAYDGKSRL</sequence>
<dbReference type="Pfam" id="PF01663">
    <property type="entry name" value="Phosphodiest"/>
    <property type="match status" value="1"/>
</dbReference>